<dbReference type="Proteomes" id="UP001168877">
    <property type="component" value="Unassembled WGS sequence"/>
</dbReference>
<evidence type="ECO:0000313" key="2">
    <source>
        <dbReference type="EMBL" id="KAK0576902.1"/>
    </source>
</evidence>
<dbReference type="AlphaFoldDB" id="A0AA39RQV5"/>
<reference evidence="2" key="2">
    <citation type="submission" date="2023-06" db="EMBL/GenBank/DDBJ databases">
        <authorList>
            <person name="Swenson N.G."/>
            <person name="Wegrzyn J.L."/>
            <person name="Mcevoy S.L."/>
        </authorList>
    </citation>
    <scope>NUCLEOTIDE SEQUENCE</scope>
    <source>
        <strain evidence="2">NS2018</strain>
        <tissue evidence="2">Leaf</tissue>
    </source>
</reference>
<dbReference type="InterPro" id="IPR057670">
    <property type="entry name" value="SH3_retrovirus"/>
</dbReference>
<proteinExistence type="predicted"/>
<evidence type="ECO:0000259" key="1">
    <source>
        <dbReference type="Pfam" id="PF25597"/>
    </source>
</evidence>
<accession>A0AA39RQV5</accession>
<organism evidence="2 3">
    <name type="scientific">Acer saccharum</name>
    <name type="common">Sugar maple</name>
    <dbReference type="NCBI Taxonomy" id="4024"/>
    <lineage>
        <taxon>Eukaryota</taxon>
        <taxon>Viridiplantae</taxon>
        <taxon>Streptophyta</taxon>
        <taxon>Embryophyta</taxon>
        <taxon>Tracheophyta</taxon>
        <taxon>Spermatophyta</taxon>
        <taxon>Magnoliopsida</taxon>
        <taxon>eudicotyledons</taxon>
        <taxon>Gunneridae</taxon>
        <taxon>Pentapetalae</taxon>
        <taxon>rosids</taxon>
        <taxon>malvids</taxon>
        <taxon>Sapindales</taxon>
        <taxon>Sapindaceae</taxon>
        <taxon>Hippocastanoideae</taxon>
        <taxon>Acereae</taxon>
        <taxon>Acer</taxon>
    </lineage>
</organism>
<keyword evidence="3" id="KW-1185">Reference proteome</keyword>
<reference evidence="2" key="1">
    <citation type="journal article" date="2022" name="Plant J.">
        <title>Strategies of tolerance reflected in two North American maple genomes.</title>
        <authorList>
            <person name="McEvoy S.L."/>
            <person name="Sezen U.U."/>
            <person name="Trouern-Trend A."/>
            <person name="McMahon S.M."/>
            <person name="Schaberg P.G."/>
            <person name="Yang J."/>
            <person name="Wegrzyn J.L."/>
            <person name="Swenson N.G."/>
        </authorList>
    </citation>
    <scope>NUCLEOTIDE SEQUENCE</scope>
    <source>
        <strain evidence="2">NS2018</strain>
    </source>
</reference>
<sequence length="157" mass="17937">MKCIFLGYPDGVKGYRFWNLATKKCIISRNVIFKEDELPGLKNSITSSSNTPIEVEQSGFEVELTGKNFEQDHDQLQVPIQSVNDSDEVVVQHNDLEDYNLTRDRVRREVRAPNRFGYADIVAYALQVAGEVERMRHCLDVLVFVVRKTFLAVPSTV</sequence>
<feature type="domain" description="Retroviral polymerase SH3-like" evidence="1">
    <location>
        <begin position="2"/>
        <end position="40"/>
    </location>
</feature>
<protein>
    <recommendedName>
        <fullName evidence="1">Retroviral polymerase SH3-like domain-containing protein</fullName>
    </recommendedName>
</protein>
<dbReference type="EMBL" id="JAUESC010000386">
    <property type="protein sequence ID" value="KAK0576902.1"/>
    <property type="molecule type" value="Genomic_DNA"/>
</dbReference>
<evidence type="ECO:0000313" key="3">
    <source>
        <dbReference type="Proteomes" id="UP001168877"/>
    </source>
</evidence>
<gene>
    <name evidence="2" type="ORF">LWI29_025080</name>
</gene>
<comment type="caution">
    <text evidence="2">The sequence shown here is derived from an EMBL/GenBank/DDBJ whole genome shotgun (WGS) entry which is preliminary data.</text>
</comment>
<dbReference type="Pfam" id="PF25597">
    <property type="entry name" value="SH3_retrovirus"/>
    <property type="match status" value="1"/>
</dbReference>
<name>A0AA39RQV5_ACESA</name>